<feature type="non-terminal residue" evidence="2">
    <location>
        <position position="302"/>
    </location>
</feature>
<dbReference type="Pfam" id="PF00665">
    <property type="entry name" value="rve"/>
    <property type="match status" value="1"/>
</dbReference>
<evidence type="ECO:0000259" key="1">
    <source>
        <dbReference type="PROSITE" id="PS50994"/>
    </source>
</evidence>
<dbReference type="OrthoDB" id="2286273at2759"/>
<dbReference type="InterPro" id="IPR052160">
    <property type="entry name" value="Gypsy_RT_Integrase-like"/>
</dbReference>
<dbReference type="SUPFAM" id="SSF53098">
    <property type="entry name" value="Ribonuclease H-like"/>
    <property type="match status" value="1"/>
</dbReference>
<dbReference type="InterPro" id="IPR036397">
    <property type="entry name" value="RNaseH_sf"/>
</dbReference>
<gene>
    <name evidence="2" type="primary">gag-pol</name>
    <name evidence="2" type="ORF">CR513_05532</name>
</gene>
<accession>A0A371I4S3</accession>
<comment type="caution">
    <text evidence="2">The sequence shown here is derived from an EMBL/GenBank/DDBJ whole genome shotgun (WGS) entry which is preliminary data.</text>
</comment>
<protein>
    <submittedName>
        <fullName evidence="2">Gag-pol</fullName>
    </submittedName>
</protein>
<dbReference type="GO" id="GO:0015074">
    <property type="term" value="P:DNA integration"/>
    <property type="evidence" value="ECO:0007669"/>
    <property type="project" value="InterPro"/>
</dbReference>
<dbReference type="PROSITE" id="PS50994">
    <property type="entry name" value="INTEGRASE"/>
    <property type="match status" value="1"/>
</dbReference>
<dbReference type="EMBL" id="QJKJ01000932">
    <property type="protein sequence ID" value="RDY10003.1"/>
    <property type="molecule type" value="Genomic_DNA"/>
</dbReference>
<sequence>MMPSTTYRMTPTFGDFVTTKLFAGAFLTPRSIRSSSFVVQHLEVATMVLLGRSGRYSITGPFQVSNGYSYILLAVDYVSRWVKAIATKTNDARVVVDFLKSNIFCRFGVSKALISDQDSHFCNNVMSSLLHKYGVVHRIATAYHPQTNGQAEVFNREIKKMLQKMTNPSRKDWSRHVKDALWAHRTAYQTLLGMSPYQIVFGKACHLLVKIEHRAYWVVKQCNLAYDQVGKQRQFQLQELDELRKHHSRWDGSFVITNAFPYSVVELKDEHTNNTFQVNGHQIKLYHEGPTLIAGDMETISL</sequence>
<dbReference type="PANTHER" id="PTHR47266">
    <property type="entry name" value="ENDONUCLEASE-RELATED"/>
    <property type="match status" value="1"/>
</dbReference>
<dbReference type="Gene3D" id="3.30.420.10">
    <property type="entry name" value="Ribonuclease H-like superfamily/Ribonuclease H"/>
    <property type="match status" value="1"/>
</dbReference>
<evidence type="ECO:0000313" key="2">
    <source>
        <dbReference type="EMBL" id="RDY10003.1"/>
    </source>
</evidence>
<feature type="non-terminal residue" evidence="2">
    <location>
        <position position="1"/>
    </location>
</feature>
<dbReference type="InterPro" id="IPR001584">
    <property type="entry name" value="Integrase_cat-core"/>
</dbReference>
<organism evidence="2 3">
    <name type="scientific">Mucuna pruriens</name>
    <name type="common">Velvet bean</name>
    <name type="synonym">Dolichos pruriens</name>
    <dbReference type="NCBI Taxonomy" id="157652"/>
    <lineage>
        <taxon>Eukaryota</taxon>
        <taxon>Viridiplantae</taxon>
        <taxon>Streptophyta</taxon>
        <taxon>Embryophyta</taxon>
        <taxon>Tracheophyta</taxon>
        <taxon>Spermatophyta</taxon>
        <taxon>Magnoliopsida</taxon>
        <taxon>eudicotyledons</taxon>
        <taxon>Gunneridae</taxon>
        <taxon>Pentapetalae</taxon>
        <taxon>rosids</taxon>
        <taxon>fabids</taxon>
        <taxon>Fabales</taxon>
        <taxon>Fabaceae</taxon>
        <taxon>Papilionoideae</taxon>
        <taxon>50 kb inversion clade</taxon>
        <taxon>NPAAA clade</taxon>
        <taxon>indigoferoid/millettioid clade</taxon>
        <taxon>Phaseoleae</taxon>
        <taxon>Mucuna</taxon>
    </lineage>
</organism>
<reference evidence="2" key="1">
    <citation type="submission" date="2018-05" db="EMBL/GenBank/DDBJ databases">
        <title>Draft genome of Mucuna pruriens seed.</title>
        <authorList>
            <person name="Nnadi N.E."/>
            <person name="Vos R."/>
            <person name="Hasami M.H."/>
            <person name="Devisetty U.K."/>
            <person name="Aguiy J.C."/>
        </authorList>
    </citation>
    <scope>NUCLEOTIDE SEQUENCE [LARGE SCALE GENOMIC DNA]</scope>
    <source>
        <strain evidence="2">JCA_2017</strain>
    </source>
</reference>
<feature type="domain" description="Integrase catalytic" evidence="1">
    <location>
        <begin position="42"/>
        <end position="204"/>
    </location>
</feature>
<name>A0A371I4S3_MUCPR</name>
<keyword evidence="3" id="KW-1185">Reference proteome</keyword>
<dbReference type="GO" id="GO:0003676">
    <property type="term" value="F:nucleic acid binding"/>
    <property type="evidence" value="ECO:0007669"/>
    <property type="project" value="InterPro"/>
</dbReference>
<dbReference type="AlphaFoldDB" id="A0A371I4S3"/>
<dbReference type="InterPro" id="IPR012337">
    <property type="entry name" value="RNaseH-like_sf"/>
</dbReference>
<proteinExistence type="predicted"/>
<evidence type="ECO:0000313" key="3">
    <source>
        <dbReference type="Proteomes" id="UP000257109"/>
    </source>
</evidence>
<dbReference type="Proteomes" id="UP000257109">
    <property type="component" value="Unassembled WGS sequence"/>
</dbReference>